<dbReference type="EMBL" id="AHFK01000096">
    <property type="protein sequence ID" value="EOQ02506.1"/>
    <property type="molecule type" value="Genomic_DNA"/>
</dbReference>
<organism evidence="1 2">
    <name type="scientific">Bacillus cereus VD184</name>
    <dbReference type="NCBI Taxonomy" id="1053242"/>
    <lineage>
        <taxon>Bacteria</taxon>
        <taxon>Bacillati</taxon>
        <taxon>Bacillota</taxon>
        <taxon>Bacilli</taxon>
        <taxon>Bacillales</taxon>
        <taxon>Bacillaceae</taxon>
        <taxon>Bacillus</taxon>
        <taxon>Bacillus cereus group</taxon>
    </lineage>
</organism>
<gene>
    <name evidence="1" type="ORF">IKC_04533</name>
</gene>
<accession>A0A9W5R151</accession>
<proteinExistence type="predicted"/>
<evidence type="ECO:0000313" key="1">
    <source>
        <dbReference type="EMBL" id="EOQ02506.1"/>
    </source>
</evidence>
<evidence type="ECO:0000313" key="2">
    <source>
        <dbReference type="Proteomes" id="UP000014028"/>
    </source>
</evidence>
<sequence length="40" mass="4834">MFYKNSKHQFYGCLLFLFKDLLKMIYKGAILCKYTLMGDF</sequence>
<dbReference type="AlphaFoldDB" id="A0A9W5R151"/>
<comment type="caution">
    <text evidence="1">The sequence shown here is derived from an EMBL/GenBank/DDBJ whole genome shotgun (WGS) entry which is preliminary data.</text>
</comment>
<reference evidence="1 2" key="1">
    <citation type="submission" date="2012-12" db="EMBL/GenBank/DDBJ databases">
        <title>The Genome Sequence of Bacillus cereus VD184.</title>
        <authorList>
            <consortium name="The Broad Institute Genome Sequencing Platform"/>
            <consortium name="The Broad Institute Genome Sequencing Center for Infectious Disease"/>
            <person name="Feldgarden M."/>
            <person name="Van der Auwera G.A."/>
            <person name="Mahillon J."/>
            <person name="Duprez V."/>
            <person name="Timmery S."/>
            <person name="Mattelet C."/>
            <person name="Dierick K."/>
            <person name="Sun M."/>
            <person name="Yu Z."/>
            <person name="Zhu L."/>
            <person name="Hu X."/>
            <person name="Shank E.B."/>
            <person name="Swiecicka I."/>
            <person name="Hansen B.M."/>
            <person name="Andrup L."/>
            <person name="Walker B."/>
            <person name="Young S.K."/>
            <person name="Zeng Q."/>
            <person name="Gargeya S."/>
            <person name="Fitzgerald M."/>
            <person name="Haas B."/>
            <person name="Abouelleil A."/>
            <person name="Alvarado L."/>
            <person name="Arachchi H.M."/>
            <person name="Berlin A.M."/>
            <person name="Chapman S.B."/>
            <person name="Dewar J."/>
            <person name="Goldberg J."/>
            <person name="Griggs A."/>
            <person name="Gujja S."/>
            <person name="Hansen M."/>
            <person name="Howarth C."/>
            <person name="Imamovic A."/>
            <person name="Larimer J."/>
            <person name="McCowan C."/>
            <person name="Murphy C."/>
            <person name="Neiman D."/>
            <person name="Pearson M."/>
            <person name="Priest M."/>
            <person name="Roberts A."/>
            <person name="Saif S."/>
            <person name="Shea T."/>
            <person name="Sisk P."/>
            <person name="Sykes S."/>
            <person name="Wortman J."/>
            <person name="Nusbaum C."/>
            <person name="Birren B."/>
        </authorList>
    </citation>
    <scope>NUCLEOTIDE SEQUENCE [LARGE SCALE GENOMIC DNA]</scope>
    <source>
        <strain evidence="1 2">VD184</strain>
    </source>
</reference>
<name>A0A9W5R151_BACCE</name>
<dbReference type="Proteomes" id="UP000014028">
    <property type="component" value="Unassembled WGS sequence"/>
</dbReference>
<protein>
    <submittedName>
        <fullName evidence="1">Uncharacterized protein</fullName>
    </submittedName>
</protein>